<proteinExistence type="predicted"/>
<protein>
    <submittedName>
        <fullName evidence="2">Uncharacterized protein</fullName>
    </submittedName>
</protein>
<name>A0ABV7PZP8_9ACTN</name>
<organism evidence="2 3">
    <name type="scientific">Glycomyces rhizosphaerae</name>
    <dbReference type="NCBI Taxonomy" id="2054422"/>
    <lineage>
        <taxon>Bacteria</taxon>
        <taxon>Bacillati</taxon>
        <taxon>Actinomycetota</taxon>
        <taxon>Actinomycetes</taxon>
        <taxon>Glycomycetales</taxon>
        <taxon>Glycomycetaceae</taxon>
        <taxon>Glycomyces</taxon>
    </lineage>
</organism>
<feature type="signal peptide" evidence="1">
    <location>
        <begin position="1"/>
        <end position="26"/>
    </location>
</feature>
<feature type="chain" id="PRO_5045730598" evidence="1">
    <location>
        <begin position="27"/>
        <end position="46"/>
    </location>
</feature>
<keyword evidence="1" id="KW-0732">Signal</keyword>
<comment type="caution">
    <text evidence="2">The sequence shown here is derived from an EMBL/GenBank/DDBJ whole genome shotgun (WGS) entry which is preliminary data.</text>
</comment>
<dbReference type="Proteomes" id="UP001595712">
    <property type="component" value="Unassembled WGS sequence"/>
</dbReference>
<keyword evidence="3" id="KW-1185">Reference proteome</keyword>
<evidence type="ECO:0000256" key="1">
    <source>
        <dbReference type="SAM" id="SignalP"/>
    </source>
</evidence>
<accession>A0ABV7PZP8</accession>
<dbReference type="RefSeq" id="WP_387973769.1">
    <property type="nucleotide sequence ID" value="NZ_JBHRWO010000009.1"/>
</dbReference>
<evidence type="ECO:0000313" key="2">
    <source>
        <dbReference type="EMBL" id="MFC3492690.1"/>
    </source>
</evidence>
<gene>
    <name evidence="2" type="ORF">ACFO8M_09350</name>
</gene>
<sequence>MRRIIVPLTLAFAALLAIGLAAPGLADDADLAGNGWGNGAPPANQP</sequence>
<reference evidence="3" key="1">
    <citation type="journal article" date="2019" name="Int. J. Syst. Evol. Microbiol.">
        <title>The Global Catalogue of Microorganisms (GCM) 10K type strain sequencing project: providing services to taxonomists for standard genome sequencing and annotation.</title>
        <authorList>
            <consortium name="The Broad Institute Genomics Platform"/>
            <consortium name="The Broad Institute Genome Sequencing Center for Infectious Disease"/>
            <person name="Wu L."/>
            <person name="Ma J."/>
        </authorList>
    </citation>
    <scope>NUCLEOTIDE SEQUENCE [LARGE SCALE GENOMIC DNA]</scope>
    <source>
        <strain evidence="3">CGMCC 4.7396</strain>
    </source>
</reference>
<evidence type="ECO:0000313" key="3">
    <source>
        <dbReference type="Proteomes" id="UP001595712"/>
    </source>
</evidence>
<dbReference type="EMBL" id="JBHRWO010000009">
    <property type="protein sequence ID" value="MFC3492690.1"/>
    <property type="molecule type" value="Genomic_DNA"/>
</dbReference>